<dbReference type="PANTHER" id="PTHR46067:SF27">
    <property type="entry name" value="ACYL-COA N-ACYLTRANSFERASES (NAT) SUPERFAMILY PROTEIN"/>
    <property type="match status" value="1"/>
</dbReference>
<dbReference type="AlphaFoldDB" id="A0A830BFZ1"/>
<name>A0A830BFZ1_9LAMI</name>
<evidence type="ECO:0000259" key="1">
    <source>
        <dbReference type="Pfam" id="PF13302"/>
    </source>
</evidence>
<sequence>MISWYGATDDRVTQYCIWDTYTSKNQALDFINNIAMPHPWYRAICVDNRAVGSISVTPNSSNDRCRAELGYVLAYEHWGKGIAHKCSKICGFKYFPRMALFREA</sequence>
<reference evidence="2" key="1">
    <citation type="submission" date="2020-07" db="EMBL/GenBank/DDBJ databases">
        <title>Ethylene signaling mediates host invasion by parasitic plants.</title>
        <authorList>
            <person name="Yoshida S."/>
        </authorList>
    </citation>
    <scope>NUCLEOTIDE SEQUENCE</scope>
    <source>
        <strain evidence="2">Okayama</strain>
    </source>
</reference>
<dbReference type="Proteomes" id="UP000653305">
    <property type="component" value="Unassembled WGS sequence"/>
</dbReference>
<evidence type="ECO:0000313" key="2">
    <source>
        <dbReference type="EMBL" id="GFP84048.1"/>
    </source>
</evidence>
<dbReference type="InterPro" id="IPR000182">
    <property type="entry name" value="GNAT_dom"/>
</dbReference>
<gene>
    <name evidence="2" type="ORF">PHJA_000548400</name>
</gene>
<protein>
    <recommendedName>
        <fullName evidence="1">N-acetyltransferase domain-containing protein</fullName>
    </recommendedName>
</protein>
<dbReference type="OrthoDB" id="630895at2759"/>
<feature type="domain" description="N-acetyltransferase" evidence="1">
    <location>
        <begin position="7"/>
        <end position="88"/>
    </location>
</feature>
<dbReference type="EMBL" id="BMAC01000076">
    <property type="protein sequence ID" value="GFP84048.1"/>
    <property type="molecule type" value="Genomic_DNA"/>
</dbReference>
<dbReference type="Gene3D" id="3.40.630.30">
    <property type="match status" value="1"/>
</dbReference>
<proteinExistence type="predicted"/>
<dbReference type="InterPro" id="IPR016181">
    <property type="entry name" value="Acyl_CoA_acyltransferase"/>
</dbReference>
<dbReference type="Pfam" id="PF13302">
    <property type="entry name" value="Acetyltransf_3"/>
    <property type="match status" value="1"/>
</dbReference>
<dbReference type="PANTHER" id="PTHR46067">
    <property type="entry name" value="ACYL-COA N-ACYLTRANSFERASES (NAT) SUPERFAMILY PROTEIN"/>
    <property type="match status" value="1"/>
</dbReference>
<keyword evidence="3" id="KW-1185">Reference proteome</keyword>
<evidence type="ECO:0000313" key="3">
    <source>
        <dbReference type="Proteomes" id="UP000653305"/>
    </source>
</evidence>
<dbReference type="SUPFAM" id="SSF55729">
    <property type="entry name" value="Acyl-CoA N-acyltransferases (Nat)"/>
    <property type="match status" value="1"/>
</dbReference>
<accession>A0A830BFZ1</accession>
<dbReference type="GO" id="GO:0016747">
    <property type="term" value="F:acyltransferase activity, transferring groups other than amino-acyl groups"/>
    <property type="evidence" value="ECO:0007669"/>
    <property type="project" value="InterPro"/>
</dbReference>
<comment type="caution">
    <text evidence="2">The sequence shown here is derived from an EMBL/GenBank/DDBJ whole genome shotgun (WGS) entry which is preliminary data.</text>
</comment>
<organism evidence="2 3">
    <name type="scientific">Phtheirospermum japonicum</name>
    <dbReference type="NCBI Taxonomy" id="374723"/>
    <lineage>
        <taxon>Eukaryota</taxon>
        <taxon>Viridiplantae</taxon>
        <taxon>Streptophyta</taxon>
        <taxon>Embryophyta</taxon>
        <taxon>Tracheophyta</taxon>
        <taxon>Spermatophyta</taxon>
        <taxon>Magnoliopsida</taxon>
        <taxon>eudicotyledons</taxon>
        <taxon>Gunneridae</taxon>
        <taxon>Pentapetalae</taxon>
        <taxon>asterids</taxon>
        <taxon>lamiids</taxon>
        <taxon>Lamiales</taxon>
        <taxon>Orobanchaceae</taxon>
        <taxon>Orobanchaceae incertae sedis</taxon>
        <taxon>Phtheirospermum</taxon>
    </lineage>
</organism>